<gene>
    <name evidence="1" type="ordered locus">NT01CX_2167</name>
</gene>
<evidence type="ECO:0000313" key="1">
    <source>
        <dbReference type="EMBL" id="ABK60379.1"/>
    </source>
</evidence>
<evidence type="ECO:0000313" key="2">
    <source>
        <dbReference type="Proteomes" id="UP000008220"/>
    </source>
</evidence>
<dbReference type="Proteomes" id="UP000008220">
    <property type="component" value="Chromosome"/>
</dbReference>
<protein>
    <submittedName>
        <fullName evidence="1">Uncharacterized protein</fullName>
    </submittedName>
</protein>
<proteinExistence type="predicted"/>
<sequence length="85" mass="10103">MNNEQLRAALIHKFPMKLEHADILIKEYGCIAFTIAYQLYNQGFIFTDLSYMNLDKALDQNKRFKKVVSKVIKTHQNNLKNYKDY</sequence>
<dbReference type="AlphaFoldDB" id="A0Q0T8"/>
<keyword evidence="2" id="KW-1185">Reference proteome</keyword>
<dbReference type="EMBL" id="CP000382">
    <property type="protein sequence ID" value="ABK60379.1"/>
    <property type="molecule type" value="Genomic_DNA"/>
</dbReference>
<dbReference type="PATRIC" id="fig|386415.7.peg.1272"/>
<dbReference type="STRING" id="386415.NT01CX_2167"/>
<dbReference type="RefSeq" id="WP_011722240.1">
    <property type="nucleotide sequence ID" value="NC_008593.1"/>
</dbReference>
<dbReference type="KEGG" id="cno:NT01CX_2167"/>
<organism evidence="1 2">
    <name type="scientific">Clostridium novyi (strain NT)</name>
    <dbReference type="NCBI Taxonomy" id="386415"/>
    <lineage>
        <taxon>Bacteria</taxon>
        <taxon>Bacillati</taxon>
        <taxon>Bacillota</taxon>
        <taxon>Clostridia</taxon>
        <taxon>Eubacteriales</taxon>
        <taxon>Clostridiaceae</taxon>
        <taxon>Clostridium</taxon>
    </lineage>
</organism>
<name>A0Q0T8_CLONN</name>
<dbReference type="HOGENOM" id="CLU_2506887_0_0_9"/>
<accession>A0Q0T8</accession>
<reference evidence="1 2" key="1">
    <citation type="journal article" date="2006" name="Nat. Biotechnol.">
        <title>The genome and transcriptomes of the anti-tumor agent Clostridium novyi-NT.</title>
        <authorList>
            <person name="Bettegowda C."/>
            <person name="Huang X."/>
            <person name="Lin J."/>
            <person name="Cheong I."/>
            <person name="Kohli M."/>
            <person name="Szabo S.A."/>
            <person name="Zhang X."/>
            <person name="Diaz L.A. Jr."/>
            <person name="Velculescu V.E."/>
            <person name="Parmigiani G."/>
            <person name="Kinzler K.W."/>
            <person name="Vogelstein B."/>
            <person name="Zhou S."/>
        </authorList>
    </citation>
    <scope>NUCLEOTIDE SEQUENCE [LARGE SCALE GENOMIC DNA]</scope>
    <source>
        <strain evidence="1 2">NT</strain>
    </source>
</reference>